<name>A0A1Q2CCF2_9ACTN</name>
<dbReference type="EMBL" id="CP019605">
    <property type="protein sequence ID" value="AQP43725.1"/>
    <property type="molecule type" value="Genomic_DNA"/>
</dbReference>
<dbReference type="Proteomes" id="UP000188324">
    <property type="component" value="Chromosome"/>
</dbReference>
<organism evidence="1 2">
    <name type="scientific">Tessaracoccus flavus</name>
    <dbReference type="NCBI Taxonomy" id="1610493"/>
    <lineage>
        <taxon>Bacteria</taxon>
        <taxon>Bacillati</taxon>
        <taxon>Actinomycetota</taxon>
        <taxon>Actinomycetes</taxon>
        <taxon>Propionibacteriales</taxon>
        <taxon>Propionibacteriaceae</taxon>
        <taxon>Tessaracoccus</taxon>
    </lineage>
</organism>
<dbReference type="STRING" id="1610493.RPIT_01960"/>
<protein>
    <recommendedName>
        <fullName evidence="3">PKD domain-containing protein</fullName>
    </recommendedName>
</protein>
<reference evidence="1 2" key="1">
    <citation type="journal article" date="2016" name="Int. J. Syst. Evol. Microbiol.">
        <title>Tessaracoccus flavus sp. nov., isolated from the drainage system of a lindane-producing factory.</title>
        <authorList>
            <person name="Kumari R."/>
            <person name="Singh P."/>
            <person name="Schumann P."/>
            <person name="Lal R."/>
        </authorList>
    </citation>
    <scope>NUCLEOTIDE SEQUENCE [LARGE SCALE GENOMIC DNA]</scope>
    <source>
        <strain evidence="1 2">RP1T</strain>
    </source>
</reference>
<sequence>MRWLPSAPEADVVTRAEAEAAARQAAASIGIEAIDLGIHPRGDTAARMSVVGWNTWLWAESPSSTQWGTMSTSATAAGITVSLNASSSQVTWSMGDGATVSCGQGTRWTMAGTGGRNVPSPDCGYVYDSEGRYTVTASTDWSIDWSAAGYSGTIPLEVRRSAEVIVGEMQSVNLAGA</sequence>
<proteinExistence type="predicted"/>
<keyword evidence="2" id="KW-1185">Reference proteome</keyword>
<evidence type="ECO:0008006" key="3">
    <source>
        <dbReference type="Google" id="ProtNLM"/>
    </source>
</evidence>
<accession>A0A1Q2CCF2</accession>
<dbReference type="KEGG" id="tfl:RPIT_01960"/>
<evidence type="ECO:0000313" key="1">
    <source>
        <dbReference type="EMBL" id="AQP43725.1"/>
    </source>
</evidence>
<gene>
    <name evidence="1" type="ORF">RPIT_01960</name>
</gene>
<dbReference type="AlphaFoldDB" id="A0A1Q2CCF2"/>
<evidence type="ECO:0000313" key="2">
    <source>
        <dbReference type="Proteomes" id="UP000188324"/>
    </source>
</evidence>